<dbReference type="InterPro" id="IPR036908">
    <property type="entry name" value="RlpA-like_sf"/>
</dbReference>
<evidence type="ECO:0000313" key="5">
    <source>
        <dbReference type="Proteomes" id="UP000199444"/>
    </source>
</evidence>
<dbReference type="InterPro" id="IPR051933">
    <property type="entry name" value="Resuscitation_pf_RpfB"/>
</dbReference>
<feature type="chain" id="PRO_5038750845" evidence="2">
    <location>
        <begin position="29"/>
        <end position="232"/>
    </location>
</feature>
<dbReference type="PANTHER" id="PTHR39160">
    <property type="entry name" value="CELL WALL-BINDING PROTEIN YOCH"/>
    <property type="match status" value="1"/>
</dbReference>
<gene>
    <name evidence="4" type="ORF">SAMN05216231_1342</name>
</gene>
<dbReference type="GO" id="GO:0004553">
    <property type="term" value="F:hydrolase activity, hydrolyzing O-glycosyl compounds"/>
    <property type="evidence" value="ECO:0007669"/>
    <property type="project" value="InterPro"/>
</dbReference>
<dbReference type="PANTHER" id="PTHR39160:SF4">
    <property type="entry name" value="RESUSCITATION-PROMOTING FACTOR RPFB"/>
    <property type="match status" value="1"/>
</dbReference>
<organism evidence="4 5">
    <name type="scientific">Virgibacillus salinus</name>
    <dbReference type="NCBI Taxonomy" id="553311"/>
    <lineage>
        <taxon>Bacteria</taxon>
        <taxon>Bacillati</taxon>
        <taxon>Bacillota</taxon>
        <taxon>Bacilli</taxon>
        <taxon>Bacillales</taxon>
        <taxon>Bacillaceae</taxon>
        <taxon>Virgibacillus</taxon>
    </lineage>
</organism>
<dbReference type="InterPro" id="IPR010611">
    <property type="entry name" value="3D_dom"/>
</dbReference>
<dbReference type="Proteomes" id="UP000199444">
    <property type="component" value="Unassembled WGS sequence"/>
</dbReference>
<reference evidence="4 5" key="1">
    <citation type="submission" date="2016-10" db="EMBL/GenBank/DDBJ databases">
        <authorList>
            <person name="de Groot N.N."/>
        </authorList>
    </citation>
    <scope>NUCLEOTIDE SEQUENCE [LARGE SCALE GENOMIC DNA]</scope>
    <source>
        <strain evidence="4 5">CGMCC 1.10449</strain>
    </source>
</reference>
<evidence type="ECO:0000256" key="1">
    <source>
        <dbReference type="ARBA" id="ARBA00022729"/>
    </source>
</evidence>
<accession>A0A1H0ZPA6</accession>
<keyword evidence="1 2" id="KW-0732">Signal</keyword>
<dbReference type="GO" id="GO:0009254">
    <property type="term" value="P:peptidoglycan turnover"/>
    <property type="evidence" value="ECO:0007669"/>
    <property type="project" value="InterPro"/>
</dbReference>
<dbReference type="RefSeq" id="WP_281243659.1">
    <property type="nucleotide sequence ID" value="NZ_FNKD01000001.1"/>
</dbReference>
<evidence type="ECO:0000256" key="2">
    <source>
        <dbReference type="SAM" id="SignalP"/>
    </source>
</evidence>
<evidence type="ECO:0000313" key="4">
    <source>
        <dbReference type="EMBL" id="SDQ28991.1"/>
    </source>
</evidence>
<feature type="domain" description="3D" evidence="3">
    <location>
        <begin position="140"/>
        <end position="201"/>
    </location>
</feature>
<protein>
    <submittedName>
        <fullName evidence="4">3D (Asp-Asp-Asp) domain-containing protein</fullName>
    </submittedName>
</protein>
<evidence type="ECO:0000259" key="3">
    <source>
        <dbReference type="Pfam" id="PF06725"/>
    </source>
</evidence>
<dbReference type="CDD" id="cd22786">
    <property type="entry name" value="DPBB_YuiC-like"/>
    <property type="match status" value="1"/>
</dbReference>
<dbReference type="Gene3D" id="2.40.40.10">
    <property type="entry name" value="RlpA-like domain"/>
    <property type="match status" value="1"/>
</dbReference>
<keyword evidence="5" id="KW-1185">Reference proteome</keyword>
<dbReference type="STRING" id="553311.SAMN05216231_1342"/>
<feature type="signal peptide" evidence="2">
    <location>
        <begin position="1"/>
        <end position="28"/>
    </location>
</feature>
<proteinExistence type="predicted"/>
<dbReference type="AlphaFoldDB" id="A0A1H0ZPA6"/>
<dbReference type="GO" id="GO:0019867">
    <property type="term" value="C:outer membrane"/>
    <property type="evidence" value="ECO:0007669"/>
    <property type="project" value="InterPro"/>
</dbReference>
<dbReference type="Pfam" id="PF06725">
    <property type="entry name" value="3D"/>
    <property type="match status" value="1"/>
</dbReference>
<name>A0A1H0ZPA6_9BACI</name>
<sequence length="232" mass="25849">MTKTKIFRRTSMFLLFLGAFFVTLSSISNITITDVHAWVADGAEVSYKDANGTAKNRQTALKEKKLNVAKQQKRYISSEQVEGPKTLKEYSEEFIEKQFPSSTVVATGYTAGVESTGKTPDHPQYGVTYSGVTVKRDLYSTIAADLSVYPIGTVMFIPGYGYGVVADKGGAINGNKIDLYYETVEDVYSEWGKKQVEVYIIERGDGKLTEKELNKLNENEALQVFRNQITKS</sequence>
<dbReference type="SUPFAM" id="SSF50685">
    <property type="entry name" value="Barwin-like endoglucanases"/>
    <property type="match status" value="1"/>
</dbReference>
<dbReference type="EMBL" id="FNKD01000001">
    <property type="protein sequence ID" value="SDQ28991.1"/>
    <property type="molecule type" value="Genomic_DNA"/>
</dbReference>